<evidence type="ECO:0000259" key="14">
    <source>
        <dbReference type="Pfam" id="PF02885"/>
    </source>
</evidence>
<dbReference type="AlphaFoldDB" id="A0A077F8E1"/>
<protein>
    <recommendedName>
        <fullName evidence="12">Anthranilate phosphoribosyltransferase</fullName>
        <ecNumber evidence="12">2.4.2.18</ecNumber>
    </recommendedName>
</protein>
<dbReference type="Pfam" id="PF02885">
    <property type="entry name" value="Glycos_trans_3N"/>
    <property type="match status" value="1"/>
</dbReference>
<dbReference type="Pfam" id="PF00591">
    <property type="entry name" value="Glycos_transf_3"/>
    <property type="match status" value="1"/>
</dbReference>
<dbReference type="EC" id="2.4.2.18" evidence="12"/>
<comment type="pathway">
    <text evidence="1 12">Amino-acid biosynthesis; L-tryptophan biosynthesis; L-tryptophan from chorismate: step 2/5.</text>
</comment>
<dbReference type="InterPro" id="IPR035902">
    <property type="entry name" value="Nuc_phospho_transferase"/>
</dbReference>
<feature type="binding site" evidence="12">
    <location>
        <position position="82"/>
    </location>
    <ligand>
        <name>5-phospho-alpha-D-ribose 1-diphosphate</name>
        <dbReference type="ChEBI" id="CHEBI:58017"/>
    </ligand>
</feature>
<evidence type="ECO:0000256" key="6">
    <source>
        <dbReference type="ARBA" id="ARBA00022723"/>
    </source>
</evidence>
<dbReference type="KEGG" id="palk:PSAKL28_04600"/>
<feature type="binding site" evidence="12">
    <location>
        <position position="228"/>
    </location>
    <ligand>
        <name>Mg(2+)</name>
        <dbReference type="ChEBI" id="CHEBI:18420"/>
        <label>2</label>
    </ligand>
</feature>
<keyword evidence="7 12" id="KW-0822">Tryptophan biosynthesis</keyword>
<comment type="function">
    <text evidence="12">Catalyzes the transfer of the phosphoribosyl group of 5-phosphorylribose-1-pyrophosphate (PRPP) to anthranilate to yield N-(5'-phosphoribosyl)-anthranilate (PRA).</text>
</comment>
<dbReference type="SUPFAM" id="SSF47648">
    <property type="entry name" value="Nucleoside phosphorylase/phosphoribosyltransferase N-terminal domain"/>
    <property type="match status" value="1"/>
</dbReference>
<keyword evidence="9 12" id="KW-0057">Aromatic amino acid biosynthesis</keyword>
<feature type="binding site" evidence="12">
    <location>
        <position position="228"/>
    </location>
    <ligand>
        <name>Mg(2+)</name>
        <dbReference type="ChEBI" id="CHEBI:18420"/>
        <label>1</label>
    </ligand>
</feature>
<dbReference type="Gene3D" id="1.20.970.10">
    <property type="entry name" value="Transferase, Pyrimidine Nucleoside Phosphorylase, Chain C"/>
    <property type="match status" value="1"/>
</dbReference>
<organism evidence="15 16">
    <name type="scientific">Pseudomonas alkylphenolica</name>
    <dbReference type="NCBI Taxonomy" id="237609"/>
    <lineage>
        <taxon>Bacteria</taxon>
        <taxon>Pseudomonadati</taxon>
        <taxon>Pseudomonadota</taxon>
        <taxon>Gammaproteobacteria</taxon>
        <taxon>Pseudomonadales</taxon>
        <taxon>Pseudomonadaceae</taxon>
        <taxon>Pseudomonas</taxon>
    </lineage>
</organism>
<keyword evidence="8 12" id="KW-0460">Magnesium</keyword>
<comment type="catalytic activity">
    <reaction evidence="10 12">
        <text>N-(5-phospho-beta-D-ribosyl)anthranilate + diphosphate = 5-phospho-alpha-D-ribose 1-diphosphate + anthranilate</text>
        <dbReference type="Rhea" id="RHEA:11768"/>
        <dbReference type="ChEBI" id="CHEBI:16567"/>
        <dbReference type="ChEBI" id="CHEBI:18277"/>
        <dbReference type="ChEBI" id="CHEBI:33019"/>
        <dbReference type="ChEBI" id="CHEBI:58017"/>
        <dbReference type="EC" id="2.4.2.18"/>
    </reaction>
</comment>
<dbReference type="GO" id="GO:0005829">
    <property type="term" value="C:cytosol"/>
    <property type="evidence" value="ECO:0007669"/>
    <property type="project" value="TreeGrafter"/>
</dbReference>
<feature type="binding site" evidence="12">
    <location>
        <position position="122"/>
    </location>
    <ligand>
        <name>5-phospho-alpha-D-ribose 1-diphosphate</name>
        <dbReference type="ChEBI" id="CHEBI:58017"/>
    </ligand>
</feature>
<comment type="similarity">
    <text evidence="11">In the C-terminal section; belongs to the anthranilate phosphoribosyltransferase family.</text>
</comment>
<comment type="subunit">
    <text evidence="2 12">Homodimer.</text>
</comment>
<dbReference type="HOGENOM" id="CLU_034315_2_1_6"/>
<reference evidence="15 16" key="1">
    <citation type="submission" date="2014-07" db="EMBL/GenBank/DDBJ databases">
        <authorList>
            <person name="Lee K."/>
            <person name="Lim J.Y."/>
            <person name="Hwang I."/>
        </authorList>
    </citation>
    <scope>NUCLEOTIDE SEQUENCE [LARGE SCALE GENOMIC DNA]</scope>
    <source>
        <strain evidence="15 16">KL28</strain>
    </source>
</reference>
<evidence type="ECO:0000256" key="4">
    <source>
        <dbReference type="ARBA" id="ARBA00022676"/>
    </source>
</evidence>
<dbReference type="SUPFAM" id="SSF52418">
    <property type="entry name" value="Nucleoside phosphorylase/phosphoribosyltransferase catalytic domain"/>
    <property type="match status" value="1"/>
</dbReference>
<dbReference type="PANTHER" id="PTHR43285">
    <property type="entry name" value="ANTHRANILATE PHOSPHORIBOSYLTRANSFERASE"/>
    <property type="match status" value="1"/>
</dbReference>
<keyword evidence="3 12" id="KW-0028">Amino-acid biosynthesis</keyword>
<dbReference type="UniPathway" id="UPA00035">
    <property type="reaction ID" value="UER00041"/>
</dbReference>
<dbReference type="InterPro" id="IPR005940">
    <property type="entry name" value="Anthranilate_Pribosyl_Tfrase"/>
</dbReference>
<comment type="cofactor">
    <cofactor evidence="12">
        <name>Mg(2+)</name>
        <dbReference type="ChEBI" id="CHEBI:18420"/>
    </cofactor>
    <text evidence="12">Binds 2 magnesium ions per monomer.</text>
</comment>
<accession>A0A077F8E1</accession>
<evidence type="ECO:0000256" key="12">
    <source>
        <dbReference type="HAMAP-Rule" id="MF_00211"/>
    </source>
</evidence>
<feature type="binding site" evidence="12">
    <location>
        <begin position="92"/>
        <end position="95"/>
    </location>
    <ligand>
        <name>5-phospho-alpha-D-ribose 1-diphosphate</name>
        <dbReference type="ChEBI" id="CHEBI:58017"/>
    </ligand>
</feature>
<dbReference type="eggNOG" id="COG0547">
    <property type="taxonomic scope" value="Bacteria"/>
</dbReference>
<dbReference type="NCBIfam" id="TIGR01245">
    <property type="entry name" value="trpD"/>
    <property type="match status" value="1"/>
</dbReference>
<evidence type="ECO:0000256" key="3">
    <source>
        <dbReference type="ARBA" id="ARBA00022605"/>
    </source>
</evidence>
<dbReference type="GO" id="GO:0004048">
    <property type="term" value="F:anthranilate phosphoribosyltransferase activity"/>
    <property type="evidence" value="ECO:0007669"/>
    <property type="project" value="UniProtKB-UniRule"/>
</dbReference>
<feature type="binding site" evidence="12">
    <location>
        <position position="94"/>
    </location>
    <ligand>
        <name>Mg(2+)</name>
        <dbReference type="ChEBI" id="CHEBI:18420"/>
        <label>1</label>
    </ligand>
</feature>
<feature type="domain" description="Glycosyl transferase family 3" evidence="13">
    <location>
        <begin position="75"/>
        <end position="329"/>
    </location>
</feature>
<proteinExistence type="inferred from homology"/>
<dbReference type="OrthoDB" id="9806430at2"/>
<feature type="binding site" evidence="12">
    <location>
        <begin position="85"/>
        <end position="86"/>
    </location>
    <ligand>
        <name>5-phospho-alpha-D-ribose 1-diphosphate</name>
        <dbReference type="ChEBI" id="CHEBI:58017"/>
    </ligand>
</feature>
<gene>
    <name evidence="12" type="primary">trpD</name>
    <name evidence="15" type="ORF">PSAKL28_04600</name>
</gene>
<dbReference type="RefSeq" id="WP_038606096.1">
    <property type="nucleotide sequence ID" value="NZ_CP009048.1"/>
</dbReference>
<dbReference type="GO" id="GO:0000162">
    <property type="term" value="P:L-tryptophan biosynthetic process"/>
    <property type="evidence" value="ECO:0007669"/>
    <property type="project" value="UniProtKB-UniRule"/>
</dbReference>
<dbReference type="FunFam" id="3.40.1030.10:FF:000002">
    <property type="entry name" value="Anthranilate phosphoribosyltransferase"/>
    <property type="match status" value="1"/>
</dbReference>
<feature type="domain" description="Glycosyl transferase family 3 N-terminal" evidence="14">
    <location>
        <begin position="5"/>
        <end position="66"/>
    </location>
</feature>
<dbReference type="Proteomes" id="UP000028931">
    <property type="component" value="Chromosome"/>
</dbReference>
<feature type="binding site" evidence="12">
    <location>
        <position position="82"/>
    </location>
    <ligand>
        <name>anthranilate</name>
        <dbReference type="ChEBI" id="CHEBI:16567"/>
        <label>1</label>
    </ligand>
</feature>
<sequence>MDIKSALSRIVGHLDLSTEEMRDVMREIMTGQCSEAQIGAFMMGMRMKSESIDEIVGAVSAMRELADKVELNTLDQVVDVVGTGGDGANIFNVSTASAFVVAAAGCTVAKHGNRAVSGKSGSADLLEAAGIYLNLTPVQVARCIDSVGIGFMFAQTHHKAMKHAAGPRRDLGLRTLFNMLGPLTNPAGVKHQVVGVFTQALCRPLAEVLQRLGSKHVLVVHSKDGLDEFSLAAPTFVAELKNDQITEYWVEPEDLGMKSQSLHGLAVESPEKSLELIRDALGRRKTENGQKAAEMIVLNAGAALYAADHAMTLKQGVELAHDALHTGLAREKLEELGAFTAVFKLENEG</sequence>
<keyword evidence="6 12" id="KW-0479">Metal-binding</keyword>
<comment type="caution">
    <text evidence="12">Lacks conserved residue(s) required for the propagation of feature annotation.</text>
</comment>
<evidence type="ECO:0000256" key="5">
    <source>
        <dbReference type="ARBA" id="ARBA00022679"/>
    </source>
</evidence>
<evidence type="ECO:0000256" key="8">
    <source>
        <dbReference type="ARBA" id="ARBA00022842"/>
    </source>
</evidence>
<dbReference type="PANTHER" id="PTHR43285:SF2">
    <property type="entry name" value="ANTHRANILATE PHOSPHORIBOSYLTRANSFERASE"/>
    <property type="match status" value="1"/>
</dbReference>
<evidence type="ECO:0000259" key="13">
    <source>
        <dbReference type="Pfam" id="PF00591"/>
    </source>
</evidence>
<dbReference type="InterPro" id="IPR000312">
    <property type="entry name" value="Glycosyl_Trfase_fam3"/>
</dbReference>
<name>A0A077F8E1_9PSED</name>
<feature type="binding site" evidence="12">
    <location>
        <position position="168"/>
    </location>
    <ligand>
        <name>anthranilate</name>
        <dbReference type="ChEBI" id="CHEBI:16567"/>
        <label>2</label>
    </ligand>
</feature>
<feature type="binding site" evidence="12">
    <location>
        <begin position="110"/>
        <end position="118"/>
    </location>
    <ligand>
        <name>5-phospho-alpha-D-ribose 1-diphosphate</name>
        <dbReference type="ChEBI" id="CHEBI:58017"/>
    </ligand>
</feature>
<evidence type="ECO:0000256" key="11">
    <source>
        <dbReference type="ARBA" id="ARBA00061188"/>
    </source>
</evidence>
<dbReference type="InterPro" id="IPR017459">
    <property type="entry name" value="Glycosyl_Trfase_fam3_N_dom"/>
</dbReference>
<evidence type="ECO:0000256" key="1">
    <source>
        <dbReference type="ARBA" id="ARBA00004907"/>
    </source>
</evidence>
<evidence type="ECO:0000313" key="15">
    <source>
        <dbReference type="EMBL" id="AIL59696.1"/>
    </source>
</evidence>
<evidence type="ECO:0000256" key="7">
    <source>
        <dbReference type="ARBA" id="ARBA00022822"/>
    </source>
</evidence>
<dbReference type="Gene3D" id="3.40.1030.10">
    <property type="entry name" value="Nucleoside phosphorylase/phosphoribosyltransferase catalytic domain"/>
    <property type="match status" value="1"/>
</dbReference>
<dbReference type="InterPro" id="IPR036320">
    <property type="entry name" value="Glycosyl_Trfase_fam3_N_dom_sf"/>
</dbReference>
<feature type="binding site" evidence="12">
    <location>
        <position position="113"/>
    </location>
    <ligand>
        <name>anthranilate</name>
        <dbReference type="ChEBI" id="CHEBI:16567"/>
        <label>1</label>
    </ligand>
</feature>
<keyword evidence="4 12" id="KW-0328">Glycosyltransferase</keyword>
<feature type="binding site" evidence="12">
    <location>
        <position position="227"/>
    </location>
    <ligand>
        <name>Mg(2+)</name>
        <dbReference type="ChEBI" id="CHEBI:18420"/>
        <label>2</label>
    </ligand>
</feature>
<dbReference type="HAMAP" id="MF_00211">
    <property type="entry name" value="TrpD"/>
    <property type="match status" value="1"/>
</dbReference>
<evidence type="ECO:0000256" key="9">
    <source>
        <dbReference type="ARBA" id="ARBA00023141"/>
    </source>
</evidence>
<evidence type="ECO:0000256" key="2">
    <source>
        <dbReference type="ARBA" id="ARBA00011738"/>
    </source>
</evidence>
<evidence type="ECO:0000256" key="10">
    <source>
        <dbReference type="ARBA" id="ARBA00052328"/>
    </source>
</evidence>
<dbReference type="GO" id="GO:0000287">
    <property type="term" value="F:magnesium ion binding"/>
    <property type="evidence" value="ECO:0007669"/>
    <property type="project" value="UniProtKB-UniRule"/>
</dbReference>
<dbReference type="FunFam" id="1.20.970.10:FF:000006">
    <property type="entry name" value="Anthranilate phosphoribosyltransferase"/>
    <property type="match status" value="1"/>
</dbReference>
<comment type="similarity">
    <text evidence="12">Belongs to the anthranilate phosphoribosyltransferase family.</text>
</comment>
<dbReference type="EMBL" id="CP009048">
    <property type="protein sequence ID" value="AIL59696.1"/>
    <property type="molecule type" value="Genomic_DNA"/>
</dbReference>
<evidence type="ECO:0000313" key="16">
    <source>
        <dbReference type="Proteomes" id="UP000028931"/>
    </source>
</evidence>
<keyword evidence="5 12" id="KW-0808">Transferase</keyword>